<keyword evidence="10 11" id="KW-0472">Membrane</keyword>
<evidence type="ECO:0000313" key="13">
    <source>
        <dbReference type="Proteomes" id="UP000030748"/>
    </source>
</evidence>
<evidence type="ECO:0000256" key="6">
    <source>
        <dbReference type="ARBA" id="ARBA00022824"/>
    </source>
</evidence>
<comment type="similarity">
    <text evidence="3">Belongs to the YIF1 family.</text>
</comment>
<evidence type="ECO:0000256" key="7">
    <source>
        <dbReference type="ARBA" id="ARBA00022927"/>
    </source>
</evidence>
<proteinExistence type="inferred from homology"/>
<keyword evidence="4" id="KW-0813">Transport</keyword>
<name>A0A022R643_ERYGU</name>
<evidence type="ECO:0000256" key="10">
    <source>
        <dbReference type="ARBA" id="ARBA00023136"/>
    </source>
</evidence>
<dbReference type="PANTHER" id="PTHR14083:SF3">
    <property type="entry name" value="PROTEIN YIF1B-LIKE"/>
    <property type="match status" value="1"/>
</dbReference>
<evidence type="ECO:0000256" key="4">
    <source>
        <dbReference type="ARBA" id="ARBA00022448"/>
    </source>
</evidence>
<keyword evidence="5 11" id="KW-0812">Transmembrane</keyword>
<reference evidence="12 13" key="1">
    <citation type="journal article" date="2013" name="Proc. Natl. Acad. Sci. U.S.A.">
        <title>Fine-scale variation in meiotic recombination in Mimulus inferred from population shotgun sequencing.</title>
        <authorList>
            <person name="Hellsten U."/>
            <person name="Wright K.M."/>
            <person name="Jenkins J."/>
            <person name="Shu S."/>
            <person name="Yuan Y."/>
            <person name="Wessler S.R."/>
            <person name="Schmutz J."/>
            <person name="Willis J.H."/>
            <person name="Rokhsar D.S."/>
        </authorList>
    </citation>
    <scope>NUCLEOTIDE SEQUENCE [LARGE SCALE GENOMIC DNA]</scope>
    <source>
        <strain evidence="13">cv. DUN x IM62</strain>
    </source>
</reference>
<evidence type="ECO:0000256" key="5">
    <source>
        <dbReference type="ARBA" id="ARBA00022692"/>
    </source>
</evidence>
<keyword evidence="7" id="KW-0653">Protein transport</keyword>
<keyword evidence="8 11" id="KW-1133">Transmembrane helix</keyword>
<evidence type="ECO:0000256" key="2">
    <source>
        <dbReference type="ARBA" id="ARBA00004653"/>
    </source>
</evidence>
<dbReference type="GO" id="GO:0000139">
    <property type="term" value="C:Golgi membrane"/>
    <property type="evidence" value="ECO:0000318"/>
    <property type="project" value="GO_Central"/>
</dbReference>
<dbReference type="InterPro" id="IPR005578">
    <property type="entry name" value="Yif1_fam"/>
</dbReference>
<dbReference type="Pfam" id="PF03878">
    <property type="entry name" value="YIF1"/>
    <property type="match status" value="1"/>
</dbReference>
<accession>A0A022R643</accession>
<dbReference type="GO" id="GO:0015031">
    <property type="term" value="P:protein transport"/>
    <property type="evidence" value="ECO:0007669"/>
    <property type="project" value="UniProtKB-KW"/>
</dbReference>
<organism evidence="12 13">
    <name type="scientific">Erythranthe guttata</name>
    <name type="common">Yellow monkey flower</name>
    <name type="synonym">Mimulus guttatus</name>
    <dbReference type="NCBI Taxonomy" id="4155"/>
    <lineage>
        <taxon>Eukaryota</taxon>
        <taxon>Viridiplantae</taxon>
        <taxon>Streptophyta</taxon>
        <taxon>Embryophyta</taxon>
        <taxon>Tracheophyta</taxon>
        <taxon>Spermatophyta</taxon>
        <taxon>Magnoliopsida</taxon>
        <taxon>eudicotyledons</taxon>
        <taxon>Gunneridae</taxon>
        <taxon>Pentapetalae</taxon>
        <taxon>asterids</taxon>
        <taxon>lamiids</taxon>
        <taxon>Lamiales</taxon>
        <taxon>Phrymaceae</taxon>
        <taxon>Erythranthe</taxon>
    </lineage>
</organism>
<dbReference type="STRING" id="4155.A0A022R643"/>
<dbReference type="GO" id="GO:0006888">
    <property type="term" value="P:endoplasmic reticulum to Golgi vesicle-mediated transport"/>
    <property type="evidence" value="ECO:0000318"/>
    <property type="project" value="GO_Central"/>
</dbReference>
<evidence type="ECO:0000256" key="9">
    <source>
        <dbReference type="ARBA" id="ARBA00023034"/>
    </source>
</evidence>
<dbReference type="EMBL" id="KI630707">
    <property type="protein sequence ID" value="EYU34340.1"/>
    <property type="molecule type" value="Genomic_DNA"/>
</dbReference>
<comment type="subcellular location">
    <subcellularLocation>
        <location evidence="1">Endoplasmic reticulum membrane</location>
        <topology evidence="1">Multi-pass membrane protein</topology>
    </subcellularLocation>
    <subcellularLocation>
        <location evidence="2">Golgi apparatus membrane</location>
        <topology evidence="2">Multi-pass membrane protein</topology>
    </subcellularLocation>
</comment>
<feature type="transmembrane region" description="Helical" evidence="11">
    <location>
        <begin position="57"/>
        <end position="77"/>
    </location>
</feature>
<dbReference type="GO" id="GO:0005789">
    <property type="term" value="C:endoplasmic reticulum membrane"/>
    <property type="evidence" value="ECO:0000318"/>
    <property type="project" value="GO_Central"/>
</dbReference>
<keyword evidence="13" id="KW-1185">Reference proteome</keyword>
<feature type="transmembrane region" description="Helical" evidence="11">
    <location>
        <begin position="201"/>
        <end position="218"/>
    </location>
</feature>
<dbReference type="GO" id="GO:0030134">
    <property type="term" value="C:COPII-coated ER to Golgi transport vesicle"/>
    <property type="evidence" value="ECO:0000318"/>
    <property type="project" value="GO_Central"/>
</dbReference>
<evidence type="ECO:0000256" key="3">
    <source>
        <dbReference type="ARBA" id="ARBA00009727"/>
    </source>
</evidence>
<gene>
    <name evidence="12" type="ORF">MIMGU_mgv1a022631mg</name>
</gene>
<keyword evidence="9" id="KW-0333">Golgi apparatus</keyword>
<dbReference type="PhylomeDB" id="A0A022R643"/>
<sequence length="221" mass="24904">MCVNNPRYYFQVNDEYVKNKLKLILFPFLHKGRWMRAMEDDSSSFKSAMHDINAPDLYIPLMAFVTYVLLAAFFLGINGKFSPESIGVQFSTGLMCWLMQVLLLEGTLHSLGGGGGSGEIILVPLLDVVSYAGYTFVGAAVVMAVRVSPHPVRWAHLMFCGATLWESFCMGVLLVKIVKRILVFEVPIFDKQMYSTNKRNYVLLFVAAAQFPQLFWLGNVH</sequence>
<dbReference type="AlphaFoldDB" id="A0A022R643"/>
<protein>
    <submittedName>
        <fullName evidence="12">Uncharacterized protein</fullName>
    </submittedName>
</protein>
<feature type="transmembrane region" description="Helical" evidence="11">
    <location>
        <begin position="89"/>
        <end position="108"/>
    </location>
</feature>
<evidence type="ECO:0000313" key="12">
    <source>
        <dbReference type="EMBL" id="EYU34340.1"/>
    </source>
</evidence>
<dbReference type="GO" id="GO:0005793">
    <property type="term" value="C:endoplasmic reticulum-Golgi intermediate compartment"/>
    <property type="evidence" value="ECO:0000318"/>
    <property type="project" value="GO_Central"/>
</dbReference>
<evidence type="ECO:0000256" key="1">
    <source>
        <dbReference type="ARBA" id="ARBA00004477"/>
    </source>
</evidence>
<dbReference type="eggNOG" id="KOG3094">
    <property type="taxonomic scope" value="Eukaryota"/>
</dbReference>
<feature type="transmembrane region" description="Helical" evidence="11">
    <location>
        <begin position="120"/>
        <end position="142"/>
    </location>
</feature>
<evidence type="ECO:0000256" key="8">
    <source>
        <dbReference type="ARBA" id="ARBA00022989"/>
    </source>
</evidence>
<dbReference type="Proteomes" id="UP000030748">
    <property type="component" value="Unassembled WGS sequence"/>
</dbReference>
<evidence type="ECO:0000256" key="11">
    <source>
        <dbReference type="SAM" id="Phobius"/>
    </source>
</evidence>
<dbReference type="PANTHER" id="PTHR14083">
    <property type="entry name" value="YIP1 INTERACTING FACTOR HOMOLOG YIF1 PROTEIN"/>
    <property type="match status" value="1"/>
</dbReference>
<feature type="transmembrane region" description="Helical" evidence="11">
    <location>
        <begin position="154"/>
        <end position="175"/>
    </location>
</feature>
<keyword evidence="6" id="KW-0256">Endoplasmic reticulum</keyword>